<keyword evidence="3" id="KW-0472">Membrane</keyword>
<gene>
    <name evidence="5" type="ORF">HP550_08970</name>
</gene>
<dbReference type="Pfam" id="PF02872">
    <property type="entry name" value="5_nucleotid_C"/>
    <property type="match status" value="1"/>
</dbReference>
<comment type="caution">
    <text evidence="5">The sequence shown here is derived from an EMBL/GenBank/DDBJ whole genome shotgun (WGS) entry which is preliminary data.</text>
</comment>
<dbReference type="EMBL" id="JABMCI010000062">
    <property type="protein sequence ID" value="NUU17379.1"/>
    <property type="molecule type" value="Genomic_DNA"/>
</dbReference>
<dbReference type="PROSITE" id="PS51841">
    <property type="entry name" value="LTD"/>
    <property type="match status" value="1"/>
</dbReference>
<evidence type="ECO:0000313" key="5">
    <source>
        <dbReference type="EMBL" id="NUU17379.1"/>
    </source>
</evidence>
<dbReference type="Gene3D" id="3.60.10.10">
    <property type="entry name" value="Endonuclease/exonuclease/phosphatase"/>
    <property type="match status" value="1"/>
</dbReference>
<dbReference type="SUPFAM" id="SSF56300">
    <property type="entry name" value="Metallo-dependent phosphatases"/>
    <property type="match status" value="1"/>
</dbReference>
<evidence type="ECO:0000256" key="3">
    <source>
        <dbReference type="SAM" id="Phobius"/>
    </source>
</evidence>
<dbReference type="InterPro" id="IPR005135">
    <property type="entry name" value="Endo/exonuclease/phosphatase"/>
</dbReference>
<evidence type="ECO:0000256" key="1">
    <source>
        <dbReference type="ARBA" id="ARBA00022729"/>
    </source>
</evidence>
<dbReference type="Gene3D" id="3.90.780.10">
    <property type="entry name" value="5'-Nucleotidase, C-terminal domain"/>
    <property type="match status" value="1"/>
</dbReference>
<evidence type="ECO:0000259" key="4">
    <source>
        <dbReference type="PROSITE" id="PS51841"/>
    </source>
</evidence>
<proteinExistence type="predicted"/>
<reference evidence="5 6" key="1">
    <citation type="submission" date="2020-05" db="EMBL/GenBank/DDBJ databases">
        <title>Genome Sequencing of Type Strains.</title>
        <authorList>
            <person name="Lemaire J.F."/>
            <person name="Inderbitzin P."/>
            <person name="Gregorio O.A."/>
            <person name="Collins S.B."/>
            <person name="Wespe N."/>
            <person name="Knight-Connoni V."/>
        </authorList>
    </citation>
    <scope>NUCLEOTIDE SEQUENCE [LARGE SCALE GENOMIC DNA]</scope>
    <source>
        <strain evidence="5 6">ATCC 25174</strain>
    </source>
</reference>
<keyword evidence="3" id="KW-0812">Transmembrane</keyword>
<dbReference type="InterPro" id="IPR047971">
    <property type="entry name" value="ExeM-like"/>
</dbReference>
<dbReference type="InterPro" id="IPR036691">
    <property type="entry name" value="Endo/exonu/phosph_ase_sf"/>
</dbReference>
<dbReference type="InterPro" id="IPR006179">
    <property type="entry name" value="5_nucleotidase/apyrase"/>
</dbReference>
<dbReference type="InterPro" id="IPR013783">
    <property type="entry name" value="Ig-like_fold"/>
</dbReference>
<dbReference type="CDD" id="cd10283">
    <property type="entry name" value="MnuA_DNase1-like"/>
    <property type="match status" value="1"/>
</dbReference>
<dbReference type="Proteomes" id="UP000565724">
    <property type="component" value="Unassembled WGS sequence"/>
</dbReference>
<accession>A0A7Y6DXW7</accession>
<keyword evidence="5" id="KW-0378">Hydrolase</keyword>
<dbReference type="Pfam" id="PF00149">
    <property type="entry name" value="Metallophos"/>
    <property type="match status" value="1"/>
</dbReference>
<dbReference type="InterPro" id="IPR008334">
    <property type="entry name" value="5'-Nucleotdase_C"/>
</dbReference>
<keyword evidence="3" id="KW-1133">Transmembrane helix</keyword>
<evidence type="ECO:0000313" key="6">
    <source>
        <dbReference type="Proteomes" id="UP000565724"/>
    </source>
</evidence>
<keyword evidence="1" id="KW-0732">Signal</keyword>
<organism evidence="5 6">
    <name type="scientific">Cellulomonas humilata</name>
    <dbReference type="NCBI Taxonomy" id="144055"/>
    <lineage>
        <taxon>Bacteria</taxon>
        <taxon>Bacillati</taxon>
        <taxon>Actinomycetota</taxon>
        <taxon>Actinomycetes</taxon>
        <taxon>Micrococcales</taxon>
        <taxon>Cellulomonadaceae</taxon>
        <taxon>Cellulomonas</taxon>
    </lineage>
</organism>
<feature type="region of interest" description="Disordered" evidence="2">
    <location>
        <begin position="14"/>
        <end position="42"/>
    </location>
</feature>
<keyword evidence="6" id="KW-1185">Reference proteome</keyword>
<dbReference type="GO" id="GO:0004519">
    <property type="term" value="F:endonuclease activity"/>
    <property type="evidence" value="ECO:0007669"/>
    <property type="project" value="UniProtKB-KW"/>
</dbReference>
<keyword evidence="5" id="KW-0255">Endonuclease</keyword>
<dbReference type="SUPFAM" id="SSF74853">
    <property type="entry name" value="Lamin A/C globular tail domain"/>
    <property type="match status" value="1"/>
</dbReference>
<dbReference type="InterPro" id="IPR036907">
    <property type="entry name" value="5'-Nucleotdase_C_sf"/>
</dbReference>
<dbReference type="InterPro" id="IPR036415">
    <property type="entry name" value="Lamin_tail_dom_sf"/>
</dbReference>
<dbReference type="InterPro" id="IPR029052">
    <property type="entry name" value="Metallo-depent_PP-like"/>
</dbReference>
<feature type="transmembrane region" description="Helical" evidence="3">
    <location>
        <begin position="51"/>
        <end position="72"/>
    </location>
</feature>
<evidence type="ECO:0000256" key="2">
    <source>
        <dbReference type="SAM" id="MobiDB-lite"/>
    </source>
</evidence>
<sequence length="1692" mass="170928">MSSPNSYRGVVATVRANSEGCPGRHERPLLRSPDESEPDVRRATKSISGGIAALALAVTGAVVTAGAAHAGVGTSPRILINEVYGGGGNSGATYTNDFIELVNPTSAPVDVTGWSVQYASATGSFGPTLVTPLTGVIQPGAAFVVVEAAGTGGTTPVPGNVTGTIAMSGTAGKVALVNTATALTCAPAACPASDPVVDFVGYGATANAFAGSGPALGASNSQSVTRDGLLTNTANNAADFAGATPTPGVAGTPGPVTPVAATIAEVQGTGATSPLSGQTVITDGVVTAAYPTGGLNGYVLQTPGSGGTTDATPGASDAVFVFSSATAGAVAIGDHVQVTGVVSEFNGLTEITVTAAADLVPLPSADPVTPVSGTWPTTDAAREQLESMLFQPTGALTISNTFSTNQYGEVGLAAGTLPLLQPTEVGRPGSPEALAAVVDNAARGVVLDDGSSTNFLSAANSGLTPPYVSLTNPVRVGAAAAITAPVVVDFRNNVWKLNPTVPGPAAVTFENDRTAAPSAVGGDLKVASFNVLNYFTTLGATTAGCTSFNDRTGDPVTVNSGCNPRGAWDPDDLQRQQDKIVAAINALDADVVGLLEIENSAKVDGVADEALGTLVSALNAAAGSTVWAYVPSSTELPPAAGQDVITNALIYKPAAVERTGESRALGNQSGDDQAFGNAREPIGQVFTPVGGGEPFFVAVNHFKSKGSAGPWPGDADAGDGQGASNASRVLQATALRDWVPTVQGDAQAVALIGDFNAYTLEDPLQVLYGDGYTDAATALADGQFSYSFSGLSGSLDHVLLNAAGMARATGADIWEINAEESIALEYDRYNYHGTLYYAPDVYRSSDHDPVIVGLVEGAAKPVDLTLLDINDFHGRIDANTVKFAGTVEKEKAAALAAGGPVAFVSAGDNISASLFASAVQQDQPTIDVLNALELNASAVGNHEFDKGYQDLTDRVIAGGTNAKWDYLGANVYLKGTTTPALDEYSIIDMGAVSVGVIGAVTEETPSLVSPGGITQLDIGDPVDAVNRVAAQLSDGDESNGEADVLVASYHEGAGEGLPGGTLEEELGEGGAFQEIVEETSGTVDAIFTGHTHQQYAWEAPVPGVPNATRPILQTGSYGEFIGKVVLTVDPTTGEILAHTQQNVPRLVAPAVPGNTPAQNEAAFAAQLVATYPRVAQVNTIVTAALAYANTVGSVPVGSVSADITTAFTGGTYGPTGYTAASTARDDRASESTLGDLVANALRDTLAPENLGGAEIGVVNPGGLRAELYYAPDGVVTTAEANGVLPFVNNLWTTSLTGAQFKTMLEQQWQTLPDGTVPSRSYLQLGLSDNVTYTYDATAAAGSRITSITVNGQPIDPAASYRIGTFSFLTTGGDNFRVFLDGTDARDSGLIDRDGWITYLQTHPGLAPDFARQAVGVPTVASTVTAGDTLAFPVTKLDLTSLGSPANTSLDVRLDGTTIGTAPVSGGSAAVSVTIPAGTAAGAHTLTLVASPSGTTVTLPLTVEASIPSSTTTLTAAPSSQVYGSSSRVTLTATVTAAVPVTGSVQFVSGTTVLGTATLNGSGVARLTLPSSTPAGTYAVVARYAGGSTVTGSESAPVTVVVKKVTTTTGLTVTPGFLFIPSVAIATVATDNGRVPSGTIEIREGTTVVKRLNVVLGIAIGTVPSGRHTYTATFVPSDTANVSPSTSAPVSTR</sequence>
<dbReference type="PRINTS" id="PR01607">
    <property type="entry name" value="APYRASEFAMLY"/>
</dbReference>
<dbReference type="SUPFAM" id="SSF56219">
    <property type="entry name" value="DNase I-like"/>
    <property type="match status" value="1"/>
</dbReference>
<dbReference type="Gene3D" id="3.60.21.10">
    <property type="match status" value="1"/>
</dbReference>
<dbReference type="GO" id="GO:0009166">
    <property type="term" value="P:nucleotide catabolic process"/>
    <property type="evidence" value="ECO:0007669"/>
    <property type="project" value="InterPro"/>
</dbReference>
<feature type="compositionally biased region" description="Basic and acidic residues" evidence="2">
    <location>
        <begin position="22"/>
        <end position="42"/>
    </location>
</feature>
<protein>
    <submittedName>
        <fullName evidence="5">ExeM/NucH family extracellular endonuclease</fullName>
    </submittedName>
</protein>
<dbReference type="GO" id="GO:0016787">
    <property type="term" value="F:hydrolase activity"/>
    <property type="evidence" value="ECO:0007669"/>
    <property type="project" value="InterPro"/>
</dbReference>
<dbReference type="Pfam" id="PF16640">
    <property type="entry name" value="Big_3_5"/>
    <property type="match status" value="1"/>
</dbReference>
<dbReference type="SUPFAM" id="SSF55816">
    <property type="entry name" value="5'-nucleotidase (syn. UDP-sugar hydrolase), C-terminal domain"/>
    <property type="match status" value="1"/>
</dbReference>
<dbReference type="NCBIfam" id="NF033681">
    <property type="entry name" value="ExeM_NucH_DNase"/>
    <property type="match status" value="1"/>
</dbReference>
<dbReference type="PANTHER" id="PTHR42834">
    <property type="entry name" value="ENDONUCLEASE/EXONUCLEASE/PHOSPHATASE FAMILY PROTEIN (AFU_ORTHOLOGUE AFUA_3G09210)"/>
    <property type="match status" value="1"/>
</dbReference>
<name>A0A7Y6DXW7_9CELL</name>
<dbReference type="GO" id="GO:0005975">
    <property type="term" value="P:carbohydrate metabolic process"/>
    <property type="evidence" value="ECO:0007669"/>
    <property type="project" value="UniProtKB-ARBA"/>
</dbReference>
<dbReference type="Pfam" id="PF00932">
    <property type="entry name" value="LTD"/>
    <property type="match status" value="1"/>
</dbReference>
<dbReference type="Pfam" id="PF03372">
    <property type="entry name" value="Exo_endo_phos"/>
    <property type="match status" value="1"/>
</dbReference>
<dbReference type="InterPro" id="IPR001322">
    <property type="entry name" value="Lamin_tail_dom"/>
</dbReference>
<dbReference type="Gene3D" id="2.60.40.10">
    <property type="entry name" value="Immunoglobulins"/>
    <property type="match status" value="1"/>
</dbReference>
<feature type="domain" description="LTD" evidence="4">
    <location>
        <begin position="61"/>
        <end position="204"/>
    </location>
</feature>
<keyword evidence="5" id="KW-0540">Nuclease</keyword>
<dbReference type="CDD" id="cd04486">
    <property type="entry name" value="YhcR_OBF_like"/>
    <property type="match status" value="1"/>
</dbReference>
<dbReference type="InterPro" id="IPR004843">
    <property type="entry name" value="Calcineurin-like_PHP"/>
</dbReference>
<dbReference type="InterPro" id="IPR032109">
    <property type="entry name" value="Big_3_5"/>
</dbReference>
<dbReference type="PANTHER" id="PTHR42834:SF1">
    <property type="entry name" value="ENDONUCLEASE_EXONUCLEASE_PHOSPHATASE FAMILY PROTEIN (AFU_ORTHOLOGUE AFUA_3G09210)"/>
    <property type="match status" value="1"/>
</dbReference>